<dbReference type="Proteomes" id="UP000000420">
    <property type="component" value="Chromosome"/>
</dbReference>
<reference evidence="3 4" key="1">
    <citation type="journal article" date="2005" name="Genome Res.">
        <title>Comparative and functional genomic analyses of the pathogenicity of phytopathogen Xanthomonas campestris pv. campestris.</title>
        <authorList>
            <person name="Qian W."/>
            <person name="Jia Y."/>
            <person name="Ren S.X."/>
            <person name="He Y.Q."/>
            <person name="Feng J.X."/>
            <person name="Lu L.F."/>
            <person name="Sun Q."/>
            <person name="Ying G."/>
            <person name="Tang D.J."/>
            <person name="Tang H."/>
            <person name="Wu W."/>
            <person name="Hao P."/>
            <person name="Wang L."/>
            <person name="Jiang B.L."/>
            <person name="Zeng S."/>
            <person name="Gu W.Y."/>
            <person name="Lu G."/>
            <person name="Rong L."/>
            <person name="Tian Y."/>
            <person name="Yao Z."/>
            <person name="Fu G."/>
            <person name="Chen B."/>
            <person name="Fang R."/>
            <person name="Qiang B."/>
            <person name="Chen Z."/>
            <person name="Zhao G.P."/>
            <person name="Tang J.L."/>
            <person name="He C."/>
        </authorList>
    </citation>
    <scope>NUCLEOTIDE SEQUENCE [LARGE SCALE GENOMIC DNA]</scope>
    <source>
        <strain evidence="3 4">8004</strain>
    </source>
</reference>
<organism evidence="3 4">
    <name type="scientific">Xanthomonas campestris pv. campestris (strain 8004)</name>
    <dbReference type="NCBI Taxonomy" id="314565"/>
    <lineage>
        <taxon>Bacteria</taxon>
        <taxon>Pseudomonadati</taxon>
        <taxon>Pseudomonadota</taxon>
        <taxon>Gammaproteobacteria</taxon>
        <taxon>Lysobacterales</taxon>
        <taxon>Lysobacteraceae</taxon>
        <taxon>Xanthomonas</taxon>
    </lineage>
</organism>
<dbReference type="PANTHER" id="PTHR37312">
    <property type="entry name" value="MEMBRANE-BOUND ACYLTRANSFERASE YKRP-RELATED"/>
    <property type="match status" value="1"/>
</dbReference>
<feature type="domain" description="Acyltransferase 3" evidence="2">
    <location>
        <begin position="31"/>
        <end position="346"/>
    </location>
</feature>
<feature type="transmembrane region" description="Helical" evidence="1">
    <location>
        <begin position="149"/>
        <end position="166"/>
    </location>
</feature>
<feature type="transmembrane region" description="Helical" evidence="1">
    <location>
        <begin position="232"/>
        <end position="252"/>
    </location>
</feature>
<dbReference type="InterPro" id="IPR052734">
    <property type="entry name" value="Nod_factor_acetyltransferase"/>
</dbReference>
<feature type="transmembrane region" description="Helical" evidence="1">
    <location>
        <begin position="327"/>
        <end position="349"/>
    </location>
</feature>
<keyword evidence="1" id="KW-0812">Transmembrane</keyword>
<evidence type="ECO:0000313" key="4">
    <source>
        <dbReference type="Proteomes" id="UP000000420"/>
    </source>
</evidence>
<dbReference type="InterPro" id="IPR002656">
    <property type="entry name" value="Acyl_transf_3_dom"/>
</dbReference>
<feature type="transmembrane region" description="Helical" evidence="1">
    <location>
        <begin position="264"/>
        <end position="284"/>
    </location>
</feature>
<feature type="transmembrane region" description="Helical" evidence="1">
    <location>
        <begin position="96"/>
        <end position="113"/>
    </location>
</feature>
<dbReference type="EMBL" id="CP000050">
    <property type="protein sequence ID" value="AAY48728.1"/>
    <property type="molecule type" value="Genomic_DNA"/>
</dbReference>
<accession>A0A0H2X7Z9</accession>
<gene>
    <name evidence="3" type="ordered locus">XC_1662</name>
</gene>
<dbReference type="KEGG" id="xcb:XC_1662"/>
<dbReference type="Pfam" id="PF01757">
    <property type="entry name" value="Acyl_transf_3"/>
    <property type="match status" value="1"/>
</dbReference>
<keyword evidence="1" id="KW-1133">Transmembrane helix</keyword>
<feature type="transmembrane region" description="Helical" evidence="1">
    <location>
        <begin position="296"/>
        <end position="321"/>
    </location>
</feature>
<feature type="transmembrane region" description="Helical" evidence="1">
    <location>
        <begin position="197"/>
        <end position="220"/>
    </location>
</feature>
<name>A0A0H2X7Z9_XANC8</name>
<evidence type="ECO:0000259" key="2">
    <source>
        <dbReference type="Pfam" id="PF01757"/>
    </source>
</evidence>
<feature type="transmembrane region" description="Helical" evidence="1">
    <location>
        <begin position="173"/>
        <end position="191"/>
    </location>
</feature>
<dbReference type="HOGENOM" id="CLU_023915_4_1_6"/>
<feature type="transmembrane region" description="Helical" evidence="1">
    <location>
        <begin position="57"/>
        <end position="76"/>
    </location>
</feature>
<dbReference type="GO" id="GO:0016747">
    <property type="term" value="F:acyltransferase activity, transferring groups other than amino-acyl groups"/>
    <property type="evidence" value="ECO:0007669"/>
    <property type="project" value="InterPro"/>
</dbReference>
<evidence type="ECO:0000256" key="1">
    <source>
        <dbReference type="SAM" id="Phobius"/>
    </source>
</evidence>
<keyword evidence="1" id="KW-0472">Membrane</keyword>
<sequence>MNTVTGASGAWAPVQAAGARAFASGRSRDPRIDATKAIAILLVVFCHAKGVPHGMTLFAYSFHVPLFFLVSGWLAAGYASRTTSLLQTITKQARGLLLPYVVFYLLGYVYWLLTRNIGEKAARWGSHPWWEPIVSMFTGVGPDLYVQPPLWFLPVMLVTVIGYVLLRRWMPPLVIAAVAVVLAWFWMNWFPLQHMRLFWGLDVLPVSLCFYALGALLIHVSPYLPTSLPGSALVTVVVAALVAWLAGVNGRIDVNMLEFGRQHAVFLLSAVAGSLMVICAARLVQEWTWLQWIGRNTLLILCTHMLVFFVLSGVAALAGGFGGARPGLGWAIFVTLFALVASVPLRWFLMRFAPWTLGARPVSA</sequence>
<evidence type="ECO:0000313" key="3">
    <source>
        <dbReference type="EMBL" id="AAY48728.1"/>
    </source>
</evidence>
<protein>
    <submittedName>
        <fullName evidence="3">GumF protein</fullName>
    </submittedName>
</protein>
<dbReference type="AlphaFoldDB" id="A0A0H2X7Z9"/>
<proteinExistence type="predicted"/>
<dbReference type="PANTHER" id="PTHR37312:SF1">
    <property type="entry name" value="MEMBRANE-BOUND ACYLTRANSFERASE YKRP-RELATED"/>
    <property type="match status" value="1"/>
</dbReference>